<keyword evidence="4" id="KW-1185">Reference proteome</keyword>
<dbReference type="CDD" id="cd17557">
    <property type="entry name" value="REC_Rcp-like"/>
    <property type="match status" value="1"/>
</dbReference>
<keyword evidence="1" id="KW-0597">Phosphoprotein</keyword>
<feature type="domain" description="Response regulatory" evidence="2">
    <location>
        <begin position="10"/>
        <end position="131"/>
    </location>
</feature>
<dbReference type="InterPro" id="IPR001789">
    <property type="entry name" value="Sig_transdc_resp-reg_receiver"/>
</dbReference>
<gene>
    <name evidence="3" type="ORF">GCM10009114_11310</name>
</gene>
<organism evidence="3 4">
    <name type="scientific">Aliiglaciecola litoralis</name>
    <dbReference type="NCBI Taxonomy" id="582857"/>
    <lineage>
        <taxon>Bacteria</taxon>
        <taxon>Pseudomonadati</taxon>
        <taxon>Pseudomonadota</taxon>
        <taxon>Gammaproteobacteria</taxon>
        <taxon>Alteromonadales</taxon>
        <taxon>Alteromonadaceae</taxon>
        <taxon>Aliiglaciecola</taxon>
    </lineage>
</organism>
<evidence type="ECO:0000313" key="4">
    <source>
        <dbReference type="Proteomes" id="UP001500359"/>
    </source>
</evidence>
<proteinExistence type="predicted"/>
<dbReference type="EMBL" id="BAAAFD010000002">
    <property type="protein sequence ID" value="GAA0854656.1"/>
    <property type="molecule type" value="Genomic_DNA"/>
</dbReference>
<accession>A0ABN1LEP7</accession>
<protein>
    <submittedName>
        <fullName evidence="3">Response regulator</fullName>
    </submittedName>
</protein>
<dbReference type="RefSeq" id="WP_343857414.1">
    <property type="nucleotide sequence ID" value="NZ_BAAAFD010000002.1"/>
</dbReference>
<dbReference type="InterPro" id="IPR052893">
    <property type="entry name" value="TCS_response_regulator"/>
</dbReference>
<name>A0ABN1LEP7_9ALTE</name>
<dbReference type="Proteomes" id="UP001500359">
    <property type="component" value="Unassembled WGS sequence"/>
</dbReference>
<dbReference type="PROSITE" id="PS50110">
    <property type="entry name" value="RESPONSE_REGULATORY"/>
    <property type="match status" value="1"/>
</dbReference>
<dbReference type="SUPFAM" id="SSF52172">
    <property type="entry name" value="CheY-like"/>
    <property type="match status" value="1"/>
</dbReference>
<feature type="modified residue" description="4-aspartylphosphate" evidence="1">
    <location>
        <position position="64"/>
    </location>
</feature>
<dbReference type="InterPro" id="IPR011006">
    <property type="entry name" value="CheY-like_superfamily"/>
</dbReference>
<dbReference type="Pfam" id="PF00072">
    <property type="entry name" value="Response_reg"/>
    <property type="match status" value="1"/>
</dbReference>
<dbReference type="PANTHER" id="PTHR44520">
    <property type="entry name" value="RESPONSE REGULATOR RCP1-RELATED"/>
    <property type="match status" value="1"/>
</dbReference>
<sequence length="148" mass="16978">MKEVDDKLVNILLMEDDDIDAKGLMRAFKKHQISNPVTRVTNGLEGLKLLRSNAVPKPLIVLLDLNMPRMNGIEFLNELRNDEQLKETVVFVLTTSHSEVDLLAAYERNIAGYIVKTNLKTSFDRLIEMLTSYWNISELPPNKRVRNP</sequence>
<dbReference type="SMART" id="SM00448">
    <property type="entry name" value="REC"/>
    <property type="match status" value="1"/>
</dbReference>
<evidence type="ECO:0000256" key="1">
    <source>
        <dbReference type="PROSITE-ProRule" id="PRU00169"/>
    </source>
</evidence>
<evidence type="ECO:0000259" key="2">
    <source>
        <dbReference type="PROSITE" id="PS50110"/>
    </source>
</evidence>
<reference evidence="3 4" key="1">
    <citation type="journal article" date="2019" name="Int. J. Syst. Evol. Microbiol.">
        <title>The Global Catalogue of Microorganisms (GCM) 10K type strain sequencing project: providing services to taxonomists for standard genome sequencing and annotation.</title>
        <authorList>
            <consortium name="The Broad Institute Genomics Platform"/>
            <consortium name="The Broad Institute Genome Sequencing Center for Infectious Disease"/>
            <person name="Wu L."/>
            <person name="Ma J."/>
        </authorList>
    </citation>
    <scope>NUCLEOTIDE SEQUENCE [LARGE SCALE GENOMIC DNA]</scope>
    <source>
        <strain evidence="3 4">JCM 15896</strain>
    </source>
</reference>
<evidence type="ECO:0000313" key="3">
    <source>
        <dbReference type="EMBL" id="GAA0854656.1"/>
    </source>
</evidence>
<dbReference type="PANTHER" id="PTHR44520:SF2">
    <property type="entry name" value="RESPONSE REGULATOR RCP1"/>
    <property type="match status" value="1"/>
</dbReference>
<dbReference type="Gene3D" id="3.40.50.2300">
    <property type="match status" value="1"/>
</dbReference>
<comment type="caution">
    <text evidence="3">The sequence shown here is derived from an EMBL/GenBank/DDBJ whole genome shotgun (WGS) entry which is preliminary data.</text>
</comment>